<dbReference type="OrthoDB" id="9761935at2"/>
<dbReference type="AlphaFoldDB" id="A0A1T4SMA3"/>
<sequence>MVLRIDDEVTRVVALVGRDPARAHRHATRLLAEQADPRIHSIALRALGLAQHEMGDPAAAQRSLLRAVTIARRSGARALAAQAHVTRLGLLARRGGGRGLDLRLDRAARPDPSARALALLNRGVAACQQGLFSDALDSFDAAARHMRSWPDGRLLSGLLSNRGLALMHAGRLSAAADDLEQALALTREHGLDYLGGLVLHNLGCVEVVRGDVGAAMNRFAAASPLLPGSRLGALALDRANALVAAGLFRDAATLIRRAAASCETEHRDSEFAVRRLLEAKVHLNMGDRDTAVERARRVREAFPPHSSWAGIARQVEWAARFAPSRRIGTPHAPRPGPTGRTGLRSQTQPADAVRTEAPAVSGPRPDTHGDGPVLSEAPPPEWPRDLPATADAGRALALRIATTPLGGDPAPGPFHAAALRALAEDRREVARQVLERGLSREAGPPLGCGHVELVAHARPAGHELAGLGARISLEDGDAATALEFLEWRPASSPDSRCHDTGWAALLDRYRSAHDQATAGDVSARRELGRLSLRLGLARWHAACAARPLASPWASGTLVARLAGELGSRAFVRYAEDGRGPVAITLVAGRVRAHRLPDSPDRADAVAKLLHAARLGVVTPSTAADALTEARAALVQRLLVDPIGDAIGGRPLVVVPPPEAHALPWGVLPGLRGLPVSVVPSARTWLACRSRPAPSPPGRPLIVAGPGLAGAEDEIRALSRLLPGATVLSGAAATADAVLRELGAADIAHLGAHGMVPMDAPMRSGLLLNGGPLFAYDMERPARLPWLTVLSSCGLGQSVSSPTGVPLGLVSTVLARGGRTVIASMLPVRDRGAGRSMAALYAALLAGTPPAQAVADHLSEAGFVCFGAG</sequence>
<dbReference type="InterPro" id="IPR024983">
    <property type="entry name" value="CHAT_dom"/>
</dbReference>
<proteinExistence type="predicted"/>
<dbReference type="EMBL" id="FUWS01000010">
    <property type="protein sequence ID" value="SKA29283.1"/>
    <property type="molecule type" value="Genomic_DNA"/>
</dbReference>
<name>A0A1T4SMA3_9ACTN</name>
<accession>A0A1T4SMA3</accession>
<dbReference type="STRING" id="1122192.SAMN02745673_03690"/>
<feature type="region of interest" description="Disordered" evidence="1">
    <location>
        <begin position="322"/>
        <end position="381"/>
    </location>
</feature>
<dbReference type="Pfam" id="PF12770">
    <property type="entry name" value="CHAT"/>
    <property type="match status" value="1"/>
</dbReference>
<feature type="domain" description="CHAT" evidence="2">
    <location>
        <begin position="635"/>
        <end position="854"/>
    </location>
</feature>
<gene>
    <name evidence="3" type="ORF">SAMN02745673_03690</name>
</gene>
<dbReference type="InterPro" id="IPR019734">
    <property type="entry name" value="TPR_rpt"/>
</dbReference>
<reference evidence="3 4" key="1">
    <citation type="submission" date="2017-02" db="EMBL/GenBank/DDBJ databases">
        <authorList>
            <person name="Peterson S.W."/>
        </authorList>
    </citation>
    <scope>NUCLEOTIDE SEQUENCE [LARGE SCALE GENOMIC DNA]</scope>
    <source>
        <strain evidence="3 4">DSM 45154</strain>
    </source>
</reference>
<evidence type="ECO:0000256" key="1">
    <source>
        <dbReference type="SAM" id="MobiDB-lite"/>
    </source>
</evidence>
<protein>
    <submittedName>
        <fullName evidence="3">CHAT domain-containing protein</fullName>
    </submittedName>
</protein>
<evidence type="ECO:0000313" key="4">
    <source>
        <dbReference type="Proteomes" id="UP000190637"/>
    </source>
</evidence>
<evidence type="ECO:0000313" key="3">
    <source>
        <dbReference type="EMBL" id="SKA29283.1"/>
    </source>
</evidence>
<organism evidence="3 4">
    <name type="scientific">Marinactinospora thermotolerans DSM 45154</name>
    <dbReference type="NCBI Taxonomy" id="1122192"/>
    <lineage>
        <taxon>Bacteria</taxon>
        <taxon>Bacillati</taxon>
        <taxon>Actinomycetota</taxon>
        <taxon>Actinomycetes</taxon>
        <taxon>Streptosporangiales</taxon>
        <taxon>Nocardiopsidaceae</taxon>
        <taxon>Marinactinospora</taxon>
    </lineage>
</organism>
<dbReference type="Gene3D" id="1.25.40.10">
    <property type="entry name" value="Tetratricopeptide repeat domain"/>
    <property type="match status" value="1"/>
</dbReference>
<dbReference type="SMART" id="SM00028">
    <property type="entry name" value="TPR"/>
    <property type="match status" value="4"/>
</dbReference>
<dbReference type="SUPFAM" id="SSF48452">
    <property type="entry name" value="TPR-like"/>
    <property type="match status" value="1"/>
</dbReference>
<keyword evidence="4" id="KW-1185">Reference proteome</keyword>
<dbReference type="InterPro" id="IPR011990">
    <property type="entry name" value="TPR-like_helical_dom_sf"/>
</dbReference>
<dbReference type="Proteomes" id="UP000190637">
    <property type="component" value="Unassembled WGS sequence"/>
</dbReference>
<dbReference type="RefSeq" id="WP_078762944.1">
    <property type="nucleotide sequence ID" value="NZ_FUWS01000010.1"/>
</dbReference>
<evidence type="ECO:0000259" key="2">
    <source>
        <dbReference type="Pfam" id="PF12770"/>
    </source>
</evidence>